<organism evidence="1 2">
    <name type="scientific">Streptomyces carpinensis</name>
    <dbReference type="NCBI Taxonomy" id="66369"/>
    <lineage>
        <taxon>Bacteria</taxon>
        <taxon>Bacillati</taxon>
        <taxon>Actinomycetota</taxon>
        <taxon>Actinomycetes</taxon>
        <taxon>Kitasatosporales</taxon>
        <taxon>Streptomycetaceae</taxon>
        <taxon>Streptomyces</taxon>
    </lineage>
</organism>
<comment type="caution">
    <text evidence="1">The sequence shown here is derived from an EMBL/GenBank/DDBJ whole genome shotgun (WGS) entry which is preliminary data.</text>
</comment>
<reference evidence="1 2" key="1">
    <citation type="submission" date="2024-06" db="EMBL/GenBank/DDBJ databases">
        <title>The Natural Products Discovery Center: Release of the First 8490 Sequenced Strains for Exploring Actinobacteria Biosynthetic Diversity.</title>
        <authorList>
            <person name="Kalkreuter E."/>
            <person name="Kautsar S.A."/>
            <person name="Yang D."/>
            <person name="Bader C.D."/>
            <person name="Teijaro C.N."/>
            <person name="Fluegel L."/>
            <person name="Davis C.M."/>
            <person name="Simpson J.R."/>
            <person name="Lauterbach L."/>
            <person name="Steele A.D."/>
            <person name="Gui C."/>
            <person name="Meng S."/>
            <person name="Li G."/>
            <person name="Viehrig K."/>
            <person name="Ye F."/>
            <person name="Su P."/>
            <person name="Kiefer A.F."/>
            <person name="Nichols A."/>
            <person name="Cepeda A.J."/>
            <person name="Yan W."/>
            <person name="Fan B."/>
            <person name="Jiang Y."/>
            <person name="Adhikari A."/>
            <person name="Zheng C.-J."/>
            <person name="Schuster L."/>
            <person name="Cowan T.M."/>
            <person name="Smanski M.J."/>
            <person name="Chevrette M.G."/>
            <person name="De Carvalho L.P.S."/>
            <person name="Shen B."/>
        </authorList>
    </citation>
    <scope>NUCLEOTIDE SEQUENCE [LARGE SCALE GENOMIC DNA]</scope>
    <source>
        <strain evidence="1 2">NPDC000634</strain>
    </source>
</reference>
<protein>
    <submittedName>
        <fullName evidence="1">Uncharacterized protein</fullName>
    </submittedName>
</protein>
<dbReference type="EMBL" id="JBEPCU010000436">
    <property type="protein sequence ID" value="MER6979812.1"/>
    <property type="molecule type" value="Genomic_DNA"/>
</dbReference>
<feature type="non-terminal residue" evidence="1">
    <location>
        <position position="1"/>
    </location>
</feature>
<evidence type="ECO:0000313" key="2">
    <source>
        <dbReference type="Proteomes" id="UP001458415"/>
    </source>
</evidence>
<dbReference type="Proteomes" id="UP001458415">
    <property type="component" value="Unassembled WGS sequence"/>
</dbReference>
<keyword evidence="2" id="KW-1185">Reference proteome</keyword>
<accession>A0ABV1W6J0</accession>
<name>A0ABV1W6J0_9ACTN</name>
<gene>
    <name evidence="1" type="ORF">ABT317_23260</name>
</gene>
<proteinExistence type="predicted"/>
<evidence type="ECO:0000313" key="1">
    <source>
        <dbReference type="EMBL" id="MER6979812.1"/>
    </source>
</evidence>
<sequence>VARGAGSRTAALAMVFKLGESARGRWRAVSAPHLVALVHAGTRFETNACTLSRHAQPQPIHRPFLRARAFPLLIPIPPRGTYTGYTRSG</sequence>